<dbReference type="RefSeq" id="WP_011400676.1">
    <property type="nucleotide sequence ID" value="NC_007645.1"/>
</dbReference>
<evidence type="ECO:0000313" key="1">
    <source>
        <dbReference type="EMBL" id="ABC33626.1"/>
    </source>
</evidence>
<dbReference type="eggNOG" id="COG3012">
    <property type="taxonomic scope" value="Bacteria"/>
</dbReference>
<dbReference type="HOGENOM" id="CLU_068680_0_0_6"/>
<dbReference type="EMBL" id="CP000155">
    <property type="protein sequence ID" value="ABC33626.1"/>
    <property type="molecule type" value="Genomic_DNA"/>
</dbReference>
<protein>
    <submittedName>
        <fullName evidence="1">Uncharacterized protein</fullName>
    </submittedName>
</protein>
<accession>Q2S6U8</accession>
<evidence type="ECO:0000313" key="2">
    <source>
        <dbReference type="Proteomes" id="UP000000238"/>
    </source>
</evidence>
<proteinExistence type="predicted"/>
<sequence length="310" mass="35887">MKEKSQNPFEKLLGLKDLPPFQSPEELQRHVERAIYARNSQPLEDLAGLSAAQMYDLLYHPYDSPEIVRFPEIPDADVDAPIITLFLLLAEQIGEQGIKPTAKGNLPRKLCQETALAYWGEELYLEDRKYGAINQEEQFFELHLTKLIAELAGLIRKYKGKLILSRKCRDWLGRNNKGKIYHELLRAYTEKSNWAYVDGYPELYIIQRSFVFTLYLLKKYSNEKRGSTFYEDCFIKAYPDALKELPNNPMLGPNHRDHTLRSAYSNRALFRFAHFFGLVTVERVSTGYMTSELLIQGLPLLDRAVQFPPG</sequence>
<dbReference type="STRING" id="349521.HCH_07011"/>
<dbReference type="Proteomes" id="UP000000238">
    <property type="component" value="Chromosome"/>
</dbReference>
<dbReference type="AlphaFoldDB" id="Q2S6U8"/>
<reference evidence="1 2" key="1">
    <citation type="journal article" date="2005" name="Nucleic Acids Res.">
        <title>Genomic blueprint of Hahella chejuensis, a marine microbe producing an algicidal agent.</title>
        <authorList>
            <person name="Jeong H."/>
            <person name="Yim J.H."/>
            <person name="Lee C."/>
            <person name="Choi S.-H."/>
            <person name="Park Y.K."/>
            <person name="Yoon S.H."/>
            <person name="Hur C.-G."/>
            <person name="Kang H.-Y."/>
            <person name="Kim D."/>
            <person name="Lee H.H."/>
            <person name="Park K.H."/>
            <person name="Park S.-H."/>
            <person name="Park H.-S."/>
            <person name="Lee H.K."/>
            <person name="Oh T.K."/>
            <person name="Kim J.F."/>
        </authorList>
    </citation>
    <scope>NUCLEOTIDE SEQUENCE [LARGE SCALE GENOMIC DNA]</scope>
    <source>
        <strain evidence="1 2">KCTC 2396</strain>
    </source>
</reference>
<gene>
    <name evidence="1" type="ordered locus">HCH_07011</name>
</gene>
<keyword evidence="2" id="KW-1185">Reference proteome</keyword>
<name>Q2S6U8_HAHCH</name>
<dbReference type="OrthoDB" id="9816539at2"/>
<dbReference type="KEGG" id="hch:HCH_07011"/>
<organism evidence="1 2">
    <name type="scientific">Hahella chejuensis (strain KCTC 2396)</name>
    <dbReference type="NCBI Taxonomy" id="349521"/>
    <lineage>
        <taxon>Bacteria</taxon>
        <taxon>Pseudomonadati</taxon>
        <taxon>Pseudomonadota</taxon>
        <taxon>Gammaproteobacteria</taxon>
        <taxon>Oceanospirillales</taxon>
        <taxon>Hahellaceae</taxon>
        <taxon>Hahella</taxon>
    </lineage>
</organism>